<dbReference type="STRING" id="685588.A0A067SF64"/>
<dbReference type="Proteomes" id="UP000027222">
    <property type="component" value="Unassembled WGS sequence"/>
</dbReference>
<sequence>LSWSLRKATQAAPKLPKDWEDQCEQSFFRKAYSIKENDIHPKLYVNSDQTQLLYAPGNRMTYSETGAKQVAVVGMDEKRAFTLLVSVAADGTILPFQAVYQGKTKLSLPAATSPNYDDAIDAGFKLVASGTKTYWSNFGTMCAFVNEILVPHDEKTKLELSLPPQQKSLWQIDVWSVHRSKEFRNWMGTNHPNIILDFVPGGCT</sequence>
<protein>
    <recommendedName>
        <fullName evidence="3">DDE-1 domain-containing protein</fullName>
    </recommendedName>
</protein>
<name>A0A067SF64_GALM3</name>
<evidence type="ECO:0000313" key="1">
    <source>
        <dbReference type="EMBL" id="KDR65393.1"/>
    </source>
</evidence>
<organism evidence="1 2">
    <name type="scientific">Galerina marginata (strain CBS 339.88)</name>
    <dbReference type="NCBI Taxonomy" id="685588"/>
    <lineage>
        <taxon>Eukaryota</taxon>
        <taxon>Fungi</taxon>
        <taxon>Dikarya</taxon>
        <taxon>Basidiomycota</taxon>
        <taxon>Agaricomycotina</taxon>
        <taxon>Agaricomycetes</taxon>
        <taxon>Agaricomycetidae</taxon>
        <taxon>Agaricales</taxon>
        <taxon>Agaricineae</taxon>
        <taxon>Strophariaceae</taxon>
        <taxon>Galerina</taxon>
    </lineage>
</organism>
<dbReference type="HOGENOM" id="CLU_046752_2_0_1"/>
<proteinExistence type="predicted"/>
<feature type="non-terminal residue" evidence="1">
    <location>
        <position position="1"/>
    </location>
</feature>
<dbReference type="AlphaFoldDB" id="A0A067SF64"/>
<feature type="non-terminal residue" evidence="1">
    <location>
        <position position="204"/>
    </location>
</feature>
<accession>A0A067SF64</accession>
<keyword evidence="2" id="KW-1185">Reference proteome</keyword>
<gene>
    <name evidence="1" type="ORF">GALMADRAFT_29061</name>
</gene>
<dbReference type="OrthoDB" id="3341102at2759"/>
<reference evidence="2" key="1">
    <citation type="journal article" date="2014" name="Proc. Natl. Acad. Sci. U.S.A.">
        <title>Extensive sampling of basidiomycete genomes demonstrates inadequacy of the white-rot/brown-rot paradigm for wood decay fungi.</title>
        <authorList>
            <person name="Riley R."/>
            <person name="Salamov A.A."/>
            <person name="Brown D.W."/>
            <person name="Nagy L.G."/>
            <person name="Floudas D."/>
            <person name="Held B.W."/>
            <person name="Levasseur A."/>
            <person name="Lombard V."/>
            <person name="Morin E."/>
            <person name="Otillar R."/>
            <person name="Lindquist E.A."/>
            <person name="Sun H."/>
            <person name="LaButti K.M."/>
            <person name="Schmutz J."/>
            <person name="Jabbour D."/>
            <person name="Luo H."/>
            <person name="Baker S.E."/>
            <person name="Pisabarro A.G."/>
            <person name="Walton J.D."/>
            <person name="Blanchette R.A."/>
            <person name="Henrissat B."/>
            <person name="Martin F."/>
            <person name="Cullen D."/>
            <person name="Hibbett D.S."/>
            <person name="Grigoriev I.V."/>
        </authorList>
    </citation>
    <scope>NUCLEOTIDE SEQUENCE [LARGE SCALE GENOMIC DNA]</scope>
    <source>
        <strain evidence="2">CBS 339.88</strain>
    </source>
</reference>
<evidence type="ECO:0008006" key="3">
    <source>
        <dbReference type="Google" id="ProtNLM"/>
    </source>
</evidence>
<dbReference type="EMBL" id="KL142451">
    <property type="protein sequence ID" value="KDR65393.1"/>
    <property type="molecule type" value="Genomic_DNA"/>
</dbReference>
<evidence type="ECO:0000313" key="2">
    <source>
        <dbReference type="Proteomes" id="UP000027222"/>
    </source>
</evidence>